<dbReference type="InterPro" id="IPR005845">
    <property type="entry name" value="A-D-PHexomutase_a/b/a-II"/>
</dbReference>
<feature type="domain" description="Alpha-D-phosphohexomutase C-terminal" evidence="12">
    <location>
        <begin position="707"/>
        <end position="778"/>
    </location>
</feature>
<dbReference type="Pfam" id="PF02878">
    <property type="entry name" value="PGM_PMM_I"/>
    <property type="match status" value="1"/>
</dbReference>
<dbReference type="EC" id="5.4.2.8" evidence="5"/>
<evidence type="ECO:0000256" key="7">
    <source>
        <dbReference type="ARBA" id="ARBA00022723"/>
    </source>
</evidence>
<evidence type="ECO:0000256" key="9">
    <source>
        <dbReference type="ARBA" id="ARBA00023235"/>
    </source>
</evidence>
<dbReference type="InterPro" id="IPR016066">
    <property type="entry name" value="A-D-PHexomutase_CS"/>
</dbReference>
<dbReference type="InterPro" id="IPR005841">
    <property type="entry name" value="Alpha-D-phosphohexomutase_SF"/>
</dbReference>
<dbReference type="InterPro" id="IPR036900">
    <property type="entry name" value="A-D-PHexomutase_C_sf"/>
</dbReference>
<evidence type="ECO:0000256" key="4">
    <source>
        <dbReference type="ARBA" id="ARBA00010231"/>
    </source>
</evidence>
<dbReference type="CDD" id="cd03089">
    <property type="entry name" value="PMM_PGM"/>
    <property type="match status" value="1"/>
</dbReference>
<feature type="region of interest" description="Disordered" evidence="10">
    <location>
        <begin position="264"/>
        <end position="332"/>
    </location>
</feature>
<organism evidence="16 17">
    <name type="scientific">Microbulbifer taiwanensis</name>
    <dbReference type="NCBI Taxonomy" id="986746"/>
    <lineage>
        <taxon>Bacteria</taxon>
        <taxon>Pseudomonadati</taxon>
        <taxon>Pseudomonadota</taxon>
        <taxon>Gammaproteobacteria</taxon>
        <taxon>Cellvibrionales</taxon>
        <taxon>Microbulbiferaceae</taxon>
        <taxon>Microbulbifer</taxon>
    </lineage>
</organism>
<sequence length="795" mass="85728">MASRTSTNLLSFFHSGQLLPALLAATAWLGGAYYVERNIVAPRSAAQVEQAAQQEADAYAGKLQQYLARRTQQLRSIDAGDQSTETLLQAAALPENSSAQLFAIDQVRVGAGATPALNFALVDLLKRSGTDAQQPIEFLRTGSDNSWQLHTSVALQGKLLLVTQSFAAFEAELKKLDSGSGQIQLLQKFPDGPAQPLWTSGQGNGGRANAPVDGSYLTVAFSPSATFAEAHGISARWVYIGAAVGLVVSLLLLLRFLPRNTVAPWERSDRSGQRSDRKDRGNSDYPELTPGQANPPTSGDSEPVTQAAPAAPEANRTPEPGSETPAKSELQVSTDFPRQVFRAYDIRGIAGSEINEPFAYQLGRALGTLAQHTGEEILLVGRDGRNSSELLSNCLVEGILDSGCNAVNLGLVPSPLLYYACAKGKNTSSGVMVTASHNPAEYNGFKIVLKGRPLAEDKLQRLHQLMQKGPFKSGQGSNREQDIKENYIDEIFNDVALAGQPHLVVDAGNGATSVLAPRLFEQLGCAVTPLFCEIDGNFPNHAPDPSRPENLKALIEKVAETGADLGVALDGDGDRVTLISASGRIAWADQLVMLLARDILARNPGEGIVFDVKSSRALGQLVNQYGGRPIMWKTGHAPMKTKMLETGAILGGELSGHIFIKDRWFGFDDGIYAAARVLEIMALREQSLDELLDSLPQMISTPEILLPADEKEKFAIIEKLKKQADFGDADINTIDGLRIEYSDGWGLVRASNTGAALTLRFEADSDEALERIRQQVMAQLKKVDPKLTVPDWQLV</sequence>
<dbReference type="InterPro" id="IPR016055">
    <property type="entry name" value="A-D-PHexomutase_a/b/a-I/II/III"/>
</dbReference>
<dbReference type="PROSITE" id="PS00710">
    <property type="entry name" value="PGM_PMM"/>
    <property type="match status" value="1"/>
</dbReference>
<evidence type="ECO:0000313" key="17">
    <source>
        <dbReference type="Proteomes" id="UP001596425"/>
    </source>
</evidence>
<dbReference type="Gene3D" id="3.30.310.50">
    <property type="entry name" value="Alpha-D-phosphohexomutase, C-terminal domain"/>
    <property type="match status" value="1"/>
</dbReference>
<comment type="caution">
    <text evidence="16">The sequence shown here is derived from an EMBL/GenBank/DDBJ whole genome shotgun (WGS) entry which is preliminary data.</text>
</comment>
<comment type="catalytic activity">
    <reaction evidence="1">
        <text>alpha-D-mannose 1-phosphate = D-mannose 6-phosphate</text>
        <dbReference type="Rhea" id="RHEA:11140"/>
        <dbReference type="ChEBI" id="CHEBI:58409"/>
        <dbReference type="ChEBI" id="CHEBI:58735"/>
        <dbReference type="EC" id="5.4.2.8"/>
    </reaction>
</comment>
<dbReference type="PRINTS" id="PR00509">
    <property type="entry name" value="PGMPMM"/>
</dbReference>
<comment type="cofactor">
    <cofactor evidence="2">
        <name>Mg(2+)</name>
        <dbReference type="ChEBI" id="CHEBI:18420"/>
    </cofactor>
</comment>
<evidence type="ECO:0000256" key="11">
    <source>
        <dbReference type="SAM" id="Phobius"/>
    </source>
</evidence>
<dbReference type="PANTHER" id="PTHR43771:SF2">
    <property type="entry name" value="PHOSPHOMANNOMUTASE_PHOSPHOGLUCOMUTASE"/>
    <property type="match status" value="1"/>
</dbReference>
<dbReference type="Pfam" id="PF00408">
    <property type="entry name" value="PGM_PMM_IV"/>
    <property type="match status" value="1"/>
</dbReference>
<feature type="compositionally biased region" description="Polar residues" evidence="10">
    <location>
        <begin position="291"/>
        <end position="304"/>
    </location>
</feature>
<evidence type="ECO:0000256" key="1">
    <source>
        <dbReference type="ARBA" id="ARBA00000586"/>
    </source>
</evidence>
<evidence type="ECO:0000259" key="13">
    <source>
        <dbReference type="Pfam" id="PF02878"/>
    </source>
</evidence>
<evidence type="ECO:0000256" key="10">
    <source>
        <dbReference type="SAM" id="MobiDB-lite"/>
    </source>
</evidence>
<feature type="compositionally biased region" description="Basic and acidic residues" evidence="10">
    <location>
        <begin position="266"/>
        <end position="282"/>
    </location>
</feature>
<evidence type="ECO:0000259" key="14">
    <source>
        <dbReference type="Pfam" id="PF02879"/>
    </source>
</evidence>
<feature type="domain" description="Alpha-D-phosphohexomutase alpha/beta/alpha" evidence="14">
    <location>
        <begin position="486"/>
        <end position="581"/>
    </location>
</feature>
<evidence type="ECO:0000256" key="3">
    <source>
        <dbReference type="ARBA" id="ARBA00004699"/>
    </source>
</evidence>
<keyword evidence="7" id="KW-0479">Metal-binding</keyword>
<evidence type="ECO:0000259" key="15">
    <source>
        <dbReference type="Pfam" id="PF02880"/>
    </source>
</evidence>
<keyword evidence="8" id="KW-0460">Magnesium</keyword>
<evidence type="ECO:0000256" key="8">
    <source>
        <dbReference type="ARBA" id="ARBA00022842"/>
    </source>
</evidence>
<dbReference type="InterPro" id="IPR005843">
    <property type="entry name" value="A-D-PHexomutase_C"/>
</dbReference>
<comment type="pathway">
    <text evidence="3">Nucleotide-sugar biosynthesis; GDP-alpha-D-mannose biosynthesis; alpha-D-mannose 1-phosphate from D-fructose 6-phosphate: step 2/2.</text>
</comment>
<dbReference type="SUPFAM" id="SSF53738">
    <property type="entry name" value="Phosphoglucomutase, first 3 domains"/>
    <property type="match status" value="3"/>
</dbReference>
<evidence type="ECO:0000256" key="5">
    <source>
        <dbReference type="ARBA" id="ARBA00012730"/>
    </source>
</evidence>
<protein>
    <recommendedName>
        <fullName evidence="5">phosphomannomutase</fullName>
        <ecNumber evidence="5">5.4.2.8</ecNumber>
    </recommendedName>
</protein>
<keyword evidence="9" id="KW-0413">Isomerase</keyword>
<dbReference type="InterPro" id="IPR005846">
    <property type="entry name" value="A-D-PHexomutase_a/b/a-III"/>
</dbReference>
<dbReference type="PANTHER" id="PTHR43771">
    <property type="entry name" value="PHOSPHOMANNOMUTASE"/>
    <property type="match status" value="1"/>
</dbReference>
<dbReference type="Proteomes" id="UP001596425">
    <property type="component" value="Unassembled WGS sequence"/>
</dbReference>
<evidence type="ECO:0000259" key="12">
    <source>
        <dbReference type="Pfam" id="PF00408"/>
    </source>
</evidence>
<reference evidence="17" key="1">
    <citation type="journal article" date="2019" name="Int. J. Syst. Evol. Microbiol.">
        <title>The Global Catalogue of Microorganisms (GCM) 10K type strain sequencing project: providing services to taxonomists for standard genome sequencing and annotation.</title>
        <authorList>
            <consortium name="The Broad Institute Genomics Platform"/>
            <consortium name="The Broad Institute Genome Sequencing Center for Infectious Disease"/>
            <person name="Wu L."/>
            <person name="Ma J."/>
        </authorList>
    </citation>
    <scope>NUCLEOTIDE SEQUENCE [LARGE SCALE GENOMIC DNA]</scope>
    <source>
        <strain evidence="17">CGMCC 1.13718</strain>
    </source>
</reference>
<name>A0ABW1YLZ3_9GAMM</name>
<dbReference type="Pfam" id="PF02880">
    <property type="entry name" value="PGM_PMM_III"/>
    <property type="match status" value="1"/>
</dbReference>
<feature type="transmembrane region" description="Helical" evidence="11">
    <location>
        <begin position="237"/>
        <end position="257"/>
    </location>
</feature>
<gene>
    <name evidence="16" type="ORF">ACFQBM_10765</name>
</gene>
<dbReference type="Gene3D" id="3.40.120.10">
    <property type="entry name" value="Alpha-D-Glucose-1,6-Bisphosphate, subunit A, domain 3"/>
    <property type="match status" value="3"/>
</dbReference>
<keyword evidence="11" id="KW-0812">Transmembrane</keyword>
<keyword evidence="11" id="KW-0472">Membrane</keyword>
<dbReference type="RefSeq" id="WP_193190747.1">
    <property type="nucleotide sequence ID" value="NZ_JACZFR010000014.1"/>
</dbReference>
<accession>A0ABW1YLZ3</accession>
<comment type="similarity">
    <text evidence="4">Belongs to the phosphohexose mutase family.</text>
</comment>
<keyword evidence="6" id="KW-0597">Phosphoprotein</keyword>
<dbReference type="InterPro" id="IPR005844">
    <property type="entry name" value="A-D-PHexomutase_a/b/a-I"/>
</dbReference>
<keyword evidence="17" id="KW-1185">Reference proteome</keyword>
<dbReference type="Pfam" id="PF02879">
    <property type="entry name" value="PGM_PMM_II"/>
    <property type="match status" value="1"/>
</dbReference>
<evidence type="ECO:0000256" key="6">
    <source>
        <dbReference type="ARBA" id="ARBA00022553"/>
    </source>
</evidence>
<proteinExistence type="inferred from homology"/>
<evidence type="ECO:0000256" key="2">
    <source>
        <dbReference type="ARBA" id="ARBA00001946"/>
    </source>
</evidence>
<evidence type="ECO:0000313" key="16">
    <source>
        <dbReference type="EMBL" id="MFC6633768.1"/>
    </source>
</evidence>
<keyword evidence="11" id="KW-1133">Transmembrane helix</keyword>
<feature type="domain" description="Alpha-D-phosphohexomutase alpha/beta/alpha" evidence="15">
    <location>
        <begin position="588"/>
        <end position="697"/>
    </location>
</feature>
<dbReference type="SUPFAM" id="SSF55957">
    <property type="entry name" value="Phosphoglucomutase, C-terminal domain"/>
    <property type="match status" value="1"/>
</dbReference>
<dbReference type="EMBL" id="JBHSVR010000001">
    <property type="protein sequence ID" value="MFC6633768.1"/>
    <property type="molecule type" value="Genomic_DNA"/>
</dbReference>
<feature type="domain" description="Alpha-D-phosphohexomutase alpha/beta/alpha" evidence="13">
    <location>
        <begin position="338"/>
        <end position="470"/>
    </location>
</feature>